<sequence>MRLAEPHDKQAIARAFGRAAGRYDRFSTLQRESGEKLMALIADHPGIDVLDAGCGTGYFSARWQQRGKAVTALDLSEEMLKYAQQQQVATHYLSGDIECLPLSDASVDICFSNLAVQWCDDLSQALAELYRVTRPGGVIAFSTLTTGTLAELDSAWQQLDGSGSRHINRFLAHETVVAACQRYRHQVFSDPAICYFPDVISVMKSLKGVGATWLHQGRNAGLLGRSRFNALAAIYPRQDEGYPLTYQRLFGVIYRD</sequence>
<dbReference type="NCBIfam" id="TIGR02072">
    <property type="entry name" value="BioC"/>
    <property type="match status" value="1"/>
</dbReference>
<evidence type="ECO:0000313" key="11">
    <source>
        <dbReference type="EMBL" id="AUH04650.1"/>
    </source>
</evidence>
<organism evidence="11 12">
    <name type="scientific">Serratia sp. (strain ATCC 39006)</name>
    <name type="common">Prodigiosinella confusarubida</name>
    <dbReference type="NCBI Taxonomy" id="104623"/>
    <lineage>
        <taxon>Bacteria</taxon>
        <taxon>Pseudomonadati</taxon>
        <taxon>Pseudomonadota</taxon>
        <taxon>Gammaproteobacteria</taxon>
        <taxon>Enterobacterales</taxon>
        <taxon>Pectobacteriaceae</taxon>
        <taxon>Prodigiosinella</taxon>
    </lineage>
</organism>
<comment type="pathway">
    <text evidence="2 8">Cofactor biosynthesis; biotin biosynthesis.</text>
</comment>
<dbReference type="InterPro" id="IPR011814">
    <property type="entry name" value="BioC"/>
</dbReference>
<dbReference type="EC" id="2.1.1.197" evidence="3 8"/>
<keyword evidence="5 8" id="KW-0808">Transferase</keyword>
<dbReference type="GO" id="GO:0008757">
    <property type="term" value="F:S-adenosylmethionine-dependent methyltransferase activity"/>
    <property type="evidence" value="ECO:0007669"/>
    <property type="project" value="InterPro"/>
</dbReference>
<name>A0A2I5TJC2_SERS3</name>
<dbReference type="AlphaFoldDB" id="A0A2I5TJC2"/>
<reference evidence="11 12" key="1">
    <citation type="journal article" date="2013" name="Genome Announc.">
        <title>Draft genome sequence of Serratia sp. strain ATCC 39006, a model bacterium for analysis of the biosynthesis and regulation of prodigiosin, a carbapenem, and gas vesicles.</title>
        <authorList>
            <person name="Fineran P.C."/>
            <person name="Iglesias Cans M.C."/>
            <person name="Ramsay J.P."/>
            <person name="Wilf N.M."/>
            <person name="Cossyleon D."/>
            <person name="McNeil M.B."/>
            <person name="Williamson N.R."/>
            <person name="Monson R.E."/>
            <person name="Becher S.A."/>
            <person name="Stanton J.A."/>
            <person name="Brugger K."/>
            <person name="Brown S.D."/>
            <person name="Salmond G.P."/>
        </authorList>
    </citation>
    <scope>NUCLEOTIDE SEQUENCE [LARGE SCALE GENOMIC DNA]</scope>
    <source>
        <strain evidence="11">ATCC 39006</strain>
        <strain evidence="12">ATCC 39006 / SC 11482</strain>
    </source>
</reference>
<evidence type="ECO:0000259" key="9">
    <source>
        <dbReference type="Pfam" id="PF08241"/>
    </source>
</evidence>
<feature type="domain" description="Methyltransferase type 11" evidence="9">
    <location>
        <begin position="50"/>
        <end position="141"/>
    </location>
</feature>
<dbReference type="Proteomes" id="UP000017700">
    <property type="component" value="Chromosome"/>
</dbReference>
<dbReference type="InterPro" id="IPR013216">
    <property type="entry name" value="Methyltransf_11"/>
</dbReference>
<dbReference type="InterPro" id="IPR029063">
    <property type="entry name" value="SAM-dependent_MTases_sf"/>
</dbReference>
<dbReference type="UniPathway" id="UPA00078"/>
<evidence type="ECO:0000256" key="8">
    <source>
        <dbReference type="HAMAP-Rule" id="MF_00835"/>
    </source>
</evidence>
<dbReference type="RefSeq" id="WP_021016483.1">
    <property type="nucleotide sequence ID" value="NZ_CP025084.1"/>
</dbReference>
<evidence type="ECO:0000256" key="3">
    <source>
        <dbReference type="ARBA" id="ARBA00012327"/>
    </source>
</evidence>
<comment type="catalytic activity">
    <reaction evidence="1 8">
        <text>malonyl-[ACP] + S-adenosyl-L-methionine = malonyl-[ACP] methyl ester + S-adenosyl-L-homocysteine</text>
        <dbReference type="Rhea" id="RHEA:17105"/>
        <dbReference type="Rhea" id="RHEA-COMP:9623"/>
        <dbReference type="Rhea" id="RHEA-COMP:9954"/>
        <dbReference type="ChEBI" id="CHEBI:57856"/>
        <dbReference type="ChEBI" id="CHEBI:59789"/>
        <dbReference type="ChEBI" id="CHEBI:78449"/>
        <dbReference type="ChEBI" id="CHEBI:78845"/>
        <dbReference type="EC" id="2.1.1.197"/>
    </reaction>
</comment>
<comment type="function">
    <text evidence="8">Converts the free carboxyl group of a malonyl-thioester to its methyl ester by transfer of a methyl group from S-adenosyl-L-methionine (SAM). It allows to synthesize pimeloyl-ACP via the fatty acid synthetic pathway.</text>
</comment>
<reference evidence="10 13" key="3">
    <citation type="submission" date="2017-11" db="EMBL/GenBank/DDBJ databases">
        <title>Complete genome sequence of Serratia sp. ATCC 39006 LacA.</title>
        <authorList>
            <person name="Hampton H.G."/>
            <person name="Jackson S.A."/>
            <person name="Jauregui R."/>
            <person name="Poulter G.T.M."/>
            <person name="Salmond G.P.C."/>
            <person name="Fineran P.C."/>
        </authorList>
    </citation>
    <scope>NUCLEOTIDE SEQUENCE [LARGE SCALE GENOMIC DNA]</scope>
    <source>
        <strain evidence="10 13">ATCC 39006</strain>
    </source>
</reference>
<dbReference type="STRING" id="104623.Ser39006_03221"/>
<comment type="similarity">
    <text evidence="8">Belongs to the methyltransferase superfamily.</text>
</comment>
<keyword evidence="7 8" id="KW-0093">Biotin biosynthesis</keyword>
<reference evidence="11" key="2">
    <citation type="submission" date="2013-09" db="EMBL/GenBank/DDBJ databases">
        <authorList>
            <person name="Wang G."/>
            <person name="Yang Y."/>
            <person name="Su Y."/>
        </authorList>
    </citation>
    <scope>NUCLEOTIDE SEQUENCE</scope>
    <source>
        <strain evidence="11">ATCC 39006</strain>
    </source>
</reference>
<dbReference type="KEGG" id="serq:CWC46_11255"/>
<keyword evidence="6 8" id="KW-0949">S-adenosyl-L-methionine</keyword>
<evidence type="ECO:0000313" key="12">
    <source>
        <dbReference type="Proteomes" id="UP000017700"/>
    </source>
</evidence>
<dbReference type="KEGG" id="sera:Ser39006_011260"/>
<keyword evidence="12" id="KW-1185">Reference proteome</keyword>
<dbReference type="GO" id="GO:0102130">
    <property type="term" value="F:malonyl-CoA methyltransferase activity"/>
    <property type="evidence" value="ECO:0007669"/>
    <property type="project" value="UniProtKB-EC"/>
</dbReference>
<evidence type="ECO:0000313" key="13">
    <source>
        <dbReference type="Proteomes" id="UP000233778"/>
    </source>
</evidence>
<dbReference type="PANTHER" id="PTHR13090:SF1">
    <property type="entry name" value="ARGININE-HYDROXYLASE NDUFAF5, MITOCHONDRIAL"/>
    <property type="match status" value="1"/>
</dbReference>
<evidence type="ECO:0000256" key="6">
    <source>
        <dbReference type="ARBA" id="ARBA00022691"/>
    </source>
</evidence>
<gene>
    <name evidence="8 11" type="primary">bioC</name>
    <name evidence="10" type="ORF">CWC46_11255</name>
    <name evidence="11" type="ORF">Ser39006_011260</name>
</gene>
<proteinExistence type="inferred from homology"/>
<evidence type="ECO:0000256" key="7">
    <source>
        <dbReference type="ARBA" id="ARBA00022756"/>
    </source>
</evidence>
<dbReference type="Gene3D" id="3.40.50.150">
    <property type="entry name" value="Vaccinia Virus protein VP39"/>
    <property type="match status" value="1"/>
</dbReference>
<dbReference type="Pfam" id="PF08241">
    <property type="entry name" value="Methyltransf_11"/>
    <property type="match status" value="1"/>
</dbReference>
<dbReference type="Proteomes" id="UP000233778">
    <property type="component" value="Chromosome"/>
</dbReference>
<dbReference type="OrthoDB" id="9760689at2"/>
<protein>
    <recommendedName>
        <fullName evidence="3 8">Malonyl-[acyl-carrier protein] O-methyltransferase</fullName>
        <shortName evidence="8">Malonyl-ACP O-methyltransferase</shortName>
        <ecNumber evidence="3 8">2.1.1.197</ecNumber>
    </recommendedName>
    <alternativeName>
        <fullName evidence="8">Biotin synthesis protein BioC</fullName>
    </alternativeName>
</protein>
<reference evidence="11" key="4">
    <citation type="submission" date="2017-11" db="EMBL/GenBank/DDBJ databases">
        <title>Complete genome sequence of Serratia sp. ATCC 39006.</title>
        <authorList>
            <person name="Hampton H.G."/>
            <person name="Jackson S.A."/>
            <person name="Jauregui R."/>
            <person name="Poulter G.T.M."/>
            <person name="Salmond G.P.C."/>
            <person name="Fineran P.C."/>
        </authorList>
    </citation>
    <scope>NUCLEOTIDE SEQUENCE</scope>
    <source>
        <strain evidence="11">ATCC 39006</strain>
    </source>
</reference>
<dbReference type="GO" id="GO:0009102">
    <property type="term" value="P:biotin biosynthetic process"/>
    <property type="evidence" value="ECO:0007669"/>
    <property type="project" value="UniProtKB-UniRule"/>
</dbReference>
<evidence type="ECO:0000256" key="1">
    <source>
        <dbReference type="ARBA" id="ARBA00000852"/>
    </source>
</evidence>
<dbReference type="CDD" id="cd02440">
    <property type="entry name" value="AdoMet_MTases"/>
    <property type="match status" value="1"/>
</dbReference>
<dbReference type="InterPro" id="IPR050602">
    <property type="entry name" value="Malonyl-ACP_OMT"/>
</dbReference>
<dbReference type="EMBL" id="CP025084">
    <property type="protein sequence ID" value="AUH04650.1"/>
    <property type="molecule type" value="Genomic_DNA"/>
</dbReference>
<evidence type="ECO:0000256" key="4">
    <source>
        <dbReference type="ARBA" id="ARBA00022603"/>
    </source>
</evidence>
<evidence type="ECO:0000256" key="2">
    <source>
        <dbReference type="ARBA" id="ARBA00004746"/>
    </source>
</evidence>
<evidence type="ECO:0000256" key="5">
    <source>
        <dbReference type="ARBA" id="ARBA00022679"/>
    </source>
</evidence>
<dbReference type="PANTHER" id="PTHR13090">
    <property type="entry name" value="ARGININE-HYDROXYLASE NDUFAF5, MITOCHONDRIAL"/>
    <property type="match status" value="1"/>
</dbReference>
<dbReference type="GO" id="GO:0010340">
    <property type="term" value="F:carboxyl-O-methyltransferase activity"/>
    <property type="evidence" value="ECO:0007669"/>
    <property type="project" value="UniProtKB-UniRule"/>
</dbReference>
<dbReference type="GO" id="GO:0032259">
    <property type="term" value="P:methylation"/>
    <property type="evidence" value="ECO:0007669"/>
    <property type="project" value="UniProtKB-KW"/>
</dbReference>
<dbReference type="SUPFAM" id="SSF53335">
    <property type="entry name" value="S-adenosyl-L-methionine-dependent methyltransferases"/>
    <property type="match status" value="1"/>
</dbReference>
<accession>A0A2I5TJC2</accession>
<dbReference type="HAMAP" id="MF_00835">
    <property type="entry name" value="BioC"/>
    <property type="match status" value="1"/>
</dbReference>
<dbReference type="EMBL" id="CP025085">
    <property type="protein sequence ID" value="AUH00330.1"/>
    <property type="molecule type" value="Genomic_DNA"/>
</dbReference>
<keyword evidence="4 8" id="KW-0489">Methyltransferase</keyword>
<evidence type="ECO:0000313" key="10">
    <source>
        <dbReference type="EMBL" id="AUH00330.1"/>
    </source>
</evidence>